<reference evidence="1 2" key="1">
    <citation type="submission" date="2018-08" db="EMBL/GenBank/DDBJ databases">
        <title>Chitinophaga sp. K20C18050901, a novel bacterium isolated from forest soil.</title>
        <authorList>
            <person name="Wang C."/>
        </authorList>
    </citation>
    <scope>NUCLEOTIDE SEQUENCE [LARGE SCALE GENOMIC DNA]</scope>
    <source>
        <strain evidence="1 2">K20C18050901</strain>
    </source>
</reference>
<name>A0A3E1P0F3_9BACT</name>
<dbReference type="Proteomes" id="UP000261174">
    <property type="component" value="Unassembled WGS sequence"/>
</dbReference>
<proteinExistence type="predicted"/>
<protein>
    <submittedName>
        <fullName evidence="1">Uncharacterized protein</fullName>
    </submittedName>
</protein>
<evidence type="ECO:0000313" key="2">
    <source>
        <dbReference type="Proteomes" id="UP000261174"/>
    </source>
</evidence>
<evidence type="ECO:0000313" key="1">
    <source>
        <dbReference type="EMBL" id="RFM33652.1"/>
    </source>
</evidence>
<dbReference type="OrthoDB" id="1454687at2"/>
<dbReference type="RefSeq" id="WP_116854574.1">
    <property type="nucleotide sequence ID" value="NZ_QTJV01000006.1"/>
</dbReference>
<organism evidence="1 2">
    <name type="scientific">Chitinophaga silvisoli</name>
    <dbReference type="NCBI Taxonomy" id="2291814"/>
    <lineage>
        <taxon>Bacteria</taxon>
        <taxon>Pseudomonadati</taxon>
        <taxon>Bacteroidota</taxon>
        <taxon>Chitinophagia</taxon>
        <taxon>Chitinophagales</taxon>
        <taxon>Chitinophagaceae</taxon>
        <taxon>Chitinophaga</taxon>
    </lineage>
</organism>
<dbReference type="EMBL" id="QTJV01000006">
    <property type="protein sequence ID" value="RFM33652.1"/>
    <property type="molecule type" value="Genomic_DNA"/>
</dbReference>
<dbReference type="AlphaFoldDB" id="A0A3E1P0F3"/>
<comment type="caution">
    <text evidence="1">The sequence shown here is derived from an EMBL/GenBank/DDBJ whole genome shotgun (WGS) entry which is preliminary data.</text>
</comment>
<gene>
    <name evidence="1" type="ORF">DXN04_16965</name>
</gene>
<keyword evidence="2" id="KW-1185">Reference proteome</keyword>
<sequence>MNESSPNASGSSTDYAADVSNIARKQYLNIAKRRTKAKEIRRGIPQQLPYVKRDLKYVNWLIETDATFKETLKWKE</sequence>
<accession>A0A3E1P0F3</accession>